<dbReference type="SUPFAM" id="SSF51726">
    <property type="entry name" value="UROD/MetE-like"/>
    <property type="match status" value="1"/>
</dbReference>
<organism evidence="2 3">
    <name type="scientific">Blautia pseudococcoides</name>
    <dbReference type="NCBI Taxonomy" id="1796616"/>
    <lineage>
        <taxon>Bacteria</taxon>
        <taxon>Bacillati</taxon>
        <taxon>Bacillota</taxon>
        <taxon>Clostridia</taxon>
        <taxon>Lachnospirales</taxon>
        <taxon>Lachnospiraceae</taxon>
        <taxon>Blautia</taxon>
    </lineage>
</organism>
<dbReference type="PANTHER" id="PTHR47099">
    <property type="entry name" value="METHYLCOBAMIDE:COM METHYLTRANSFERASE MTBA"/>
    <property type="match status" value="1"/>
</dbReference>
<evidence type="ECO:0000259" key="1">
    <source>
        <dbReference type="Pfam" id="PF01208"/>
    </source>
</evidence>
<evidence type="ECO:0000313" key="2">
    <source>
        <dbReference type="EMBL" id="ANU77752.1"/>
    </source>
</evidence>
<dbReference type="InterPro" id="IPR052024">
    <property type="entry name" value="Methanogen_methyltrans"/>
</dbReference>
<dbReference type="InterPro" id="IPR000257">
    <property type="entry name" value="Uroporphyrinogen_deCOase"/>
</dbReference>
<dbReference type="OrthoDB" id="9815759at2"/>
<dbReference type="RefSeq" id="WP_065543857.1">
    <property type="nucleotide sequence ID" value="NZ_CP015405.2"/>
</dbReference>
<dbReference type="Gene3D" id="3.20.20.210">
    <property type="match status" value="1"/>
</dbReference>
<dbReference type="AlphaFoldDB" id="A0A1C7IHZ5"/>
<accession>A0A1C7IHZ5</accession>
<reference evidence="2" key="1">
    <citation type="submission" date="2017-04" db="EMBL/GenBank/DDBJ databases">
        <title>Complete Genome Sequences of Twelve Strains of a Stable Defined Moderately Diverse Mouse Microbiota 2 (sDMDMm2).</title>
        <authorList>
            <person name="Uchimura Y."/>
            <person name="Wyss M."/>
            <person name="Brugiroux S."/>
            <person name="Limenitakis J.P."/>
            <person name="Stecher B."/>
            <person name="McCoy K.D."/>
            <person name="Macpherson A.J."/>
        </authorList>
    </citation>
    <scope>NUCLEOTIDE SEQUENCE</scope>
    <source>
        <strain evidence="2">YL58</strain>
    </source>
</reference>
<dbReference type="STRING" id="1796616.A4V09_19615"/>
<feature type="domain" description="Uroporphyrinogen decarboxylase (URO-D)" evidence="1">
    <location>
        <begin position="133"/>
        <end position="299"/>
    </location>
</feature>
<protein>
    <submittedName>
        <fullName evidence="2">Uroporphyrinogen decarboxylase</fullName>
    </submittedName>
</protein>
<dbReference type="InterPro" id="IPR038071">
    <property type="entry name" value="UROD/MetE-like_sf"/>
</dbReference>
<name>A0A1C7IHZ5_9FIRM</name>
<proteinExistence type="predicted"/>
<dbReference type="GO" id="GO:0006779">
    <property type="term" value="P:porphyrin-containing compound biosynthetic process"/>
    <property type="evidence" value="ECO:0007669"/>
    <property type="project" value="InterPro"/>
</dbReference>
<dbReference type="CDD" id="cd03309">
    <property type="entry name" value="CmuC_like"/>
    <property type="match status" value="1"/>
</dbReference>
<dbReference type="GO" id="GO:0004853">
    <property type="term" value="F:uroporphyrinogen decarboxylase activity"/>
    <property type="evidence" value="ECO:0007669"/>
    <property type="project" value="InterPro"/>
</dbReference>
<gene>
    <name evidence="2" type="ORF">A4V09_19615</name>
</gene>
<dbReference type="PANTHER" id="PTHR47099:SF1">
    <property type="entry name" value="METHYLCOBAMIDE:COM METHYLTRANSFERASE MTBA"/>
    <property type="match status" value="1"/>
</dbReference>
<dbReference type="EMBL" id="CP015405">
    <property type="protein sequence ID" value="ANU77752.1"/>
    <property type="molecule type" value="Genomic_DNA"/>
</dbReference>
<dbReference type="Proteomes" id="UP000092574">
    <property type="component" value="Chromosome"/>
</dbReference>
<sequence length="330" mass="38069">MLTRRQNLLETIRGGHPDRYVNQYEALGMIFGNPYTAASPSPEYGKPPIKNAWGVTMVWPDGTPGGFPIHDEEHIVCKDITHWRDYVKAPRLDYSDAEWEPFIAETEKVDRNEYFVTQFIAPGLFEQCHHLQEIQNALINFYEEPECTHELIEFLTDWELQYAEKICKYIKPDAIFHHDDWGSQTSTFISPDMFEEFFLPSYKKIYGYYKDHGVEVVIHHADSYAATLVPFMIEMGIDIWQGCMTSNNIADLIAKYGEKVTFMGGIDSASVDRPDWTPELVEKEVRRACQEYGTKYYIPCITQGLGISTFPGVYETASEAIEKVSKEMFK</sequence>
<dbReference type="Pfam" id="PF01208">
    <property type="entry name" value="URO-D"/>
    <property type="match status" value="1"/>
</dbReference>
<keyword evidence="3" id="KW-1185">Reference proteome</keyword>
<dbReference type="KEGG" id="byl:A4V09_19615"/>
<evidence type="ECO:0000313" key="3">
    <source>
        <dbReference type="Proteomes" id="UP000092574"/>
    </source>
</evidence>